<sequence>MQSSWTGCCQKKIFKKRKREEKKGAGAATFGSPQQRRATTTIFASSRTPEGIVHQHQPYHTYYFRHNRRGELPLKPVDLEKRHLTNSNDLDASRKCNEGDPLYETVGSISTCFASSCIDDLQNGERYLDARLEAEIRKVPKESRNLG</sequence>
<reference evidence="2" key="1">
    <citation type="journal article" date="2020" name="G3 (Bethesda)">
        <title>High-Quality Assemblies for Three Invasive Social Wasps from the &lt;i&gt;Vespula&lt;/i&gt; Genus.</title>
        <authorList>
            <person name="Harrop T.W.R."/>
            <person name="Guhlin J."/>
            <person name="McLaughlin G.M."/>
            <person name="Permina E."/>
            <person name="Stockwell P."/>
            <person name="Gilligan J."/>
            <person name="Le Lec M.F."/>
            <person name="Gruber M.A.M."/>
            <person name="Quinn O."/>
            <person name="Lovegrove M."/>
            <person name="Duncan E.J."/>
            <person name="Remnant E.J."/>
            <person name="Van Eeckhoven J."/>
            <person name="Graham B."/>
            <person name="Knapp R.A."/>
            <person name="Langford K.W."/>
            <person name="Kronenberg Z."/>
            <person name="Press M.O."/>
            <person name="Eacker S.M."/>
            <person name="Wilson-Rankin E.E."/>
            <person name="Purcell J."/>
            <person name="Lester P.J."/>
            <person name="Dearden P.K."/>
        </authorList>
    </citation>
    <scope>NUCLEOTIDE SEQUENCE</scope>
    <source>
        <strain evidence="2">Volc-1</strain>
    </source>
</reference>
<evidence type="ECO:0000313" key="2">
    <source>
        <dbReference type="EMBL" id="KAF7438515.1"/>
    </source>
</evidence>
<dbReference type="Proteomes" id="UP000600918">
    <property type="component" value="Unassembled WGS sequence"/>
</dbReference>
<feature type="region of interest" description="Disordered" evidence="1">
    <location>
        <begin position="18"/>
        <end position="37"/>
    </location>
</feature>
<dbReference type="EMBL" id="JACSDY010000001">
    <property type="protein sequence ID" value="KAF7438515.1"/>
    <property type="molecule type" value="Genomic_DNA"/>
</dbReference>
<comment type="caution">
    <text evidence="2">The sequence shown here is derived from an EMBL/GenBank/DDBJ whole genome shotgun (WGS) entry which is preliminary data.</text>
</comment>
<dbReference type="AlphaFoldDB" id="A0A834UGJ2"/>
<proteinExistence type="predicted"/>
<name>A0A834UGJ2_VESPE</name>
<gene>
    <name evidence="2" type="ORF">H0235_000906</name>
</gene>
<protein>
    <submittedName>
        <fullName evidence="2">Uncharacterized protein</fullName>
    </submittedName>
</protein>
<keyword evidence="3" id="KW-1185">Reference proteome</keyword>
<evidence type="ECO:0000313" key="3">
    <source>
        <dbReference type="Proteomes" id="UP000600918"/>
    </source>
</evidence>
<organism evidence="2 3">
    <name type="scientific">Vespula pensylvanica</name>
    <name type="common">Western yellow jacket</name>
    <name type="synonym">Wasp</name>
    <dbReference type="NCBI Taxonomy" id="30213"/>
    <lineage>
        <taxon>Eukaryota</taxon>
        <taxon>Metazoa</taxon>
        <taxon>Ecdysozoa</taxon>
        <taxon>Arthropoda</taxon>
        <taxon>Hexapoda</taxon>
        <taxon>Insecta</taxon>
        <taxon>Pterygota</taxon>
        <taxon>Neoptera</taxon>
        <taxon>Endopterygota</taxon>
        <taxon>Hymenoptera</taxon>
        <taxon>Apocrita</taxon>
        <taxon>Aculeata</taxon>
        <taxon>Vespoidea</taxon>
        <taxon>Vespidae</taxon>
        <taxon>Vespinae</taxon>
        <taxon>Vespula</taxon>
    </lineage>
</organism>
<accession>A0A834UGJ2</accession>
<evidence type="ECO:0000256" key="1">
    <source>
        <dbReference type="SAM" id="MobiDB-lite"/>
    </source>
</evidence>